<evidence type="ECO:0000259" key="8">
    <source>
        <dbReference type="Pfam" id="PF00626"/>
    </source>
</evidence>
<evidence type="ECO:0000256" key="6">
    <source>
        <dbReference type="ARBA" id="ARBA00023329"/>
    </source>
</evidence>
<feature type="compositionally biased region" description="Low complexity" evidence="7">
    <location>
        <begin position="212"/>
        <end position="223"/>
    </location>
</feature>
<evidence type="ECO:0000313" key="14">
    <source>
        <dbReference type="WBParaSite" id="TREG1_117540.1"/>
    </source>
</evidence>
<reference evidence="14" key="2">
    <citation type="submission" date="2023-11" db="UniProtKB">
        <authorList>
            <consortium name="WormBaseParasite"/>
        </authorList>
    </citation>
    <scope>IDENTIFICATION</scope>
</reference>
<keyword evidence="13" id="KW-1185">Reference proteome</keyword>
<dbReference type="Pfam" id="PF04815">
    <property type="entry name" value="Sec23_helical"/>
    <property type="match status" value="1"/>
</dbReference>
<proteinExistence type="inferred from homology"/>
<evidence type="ECO:0000256" key="3">
    <source>
        <dbReference type="ARBA" id="ARBA00008334"/>
    </source>
</evidence>
<dbReference type="Proteomes" id="UP000050795">
    <property type="component" value="Unassembled WGS sequence"/>
</dbReference>
<evidence type="ECO:0000259" key="10">
    <source>
        <dbReference type="Pfam" id="PF04811"/>
    </source>
</evidence>
<feature type="compositionally biased region" description="Polar residues" evidence="7">
    <location>
        <begin position="1"/>
        <end position="11"/>
    </location>
</feature>
<feature type="domain" description="Sec23/Sec24 helical" evidence="11">
    <location>
        <begin position="791"/>
        <end position="896"/>
    </location>
</feature>
<evidence type="ECO:0000256" key="1">
    <source>
        <dbReference type="ARBA" id="ARBA00004299"/>
    </source>
</evidence>
<dbReference type="GO" id="GO:0005789">
    <property type="term" value="C:endoplasmic reticulum membrane"/>
    <property type="evidence" value="ECO:0007669"/>
    <property type="project" value="UniProtKB-SubCell"/>
</dbReference>
<dbReference type="GO" id="GO:0000149">
    <property type="term" value="F:SNARE binding"/>
    <property type="evidence" value="ECO:0007669"/>
    <property type="project" value="TreeGrafter"/>
</dbReference>
<dbReference type="AlphaFoldDB" id="A0AA85J1N9"/>
<feature type="region of interest" description="Disordered" evidence="7">
    <location>
        <begin position="487"/>
        <end position="507"/>
    </location>
</feature>
<dbReference type="SUPFAM" id="SSF82919">
    <property type="entry name" value="Zn-finger domain of Sec23/24"/>
    <property type="match status" value="1"/>
</dbReference>
<dbReference type="Pfam" id="PF04810">
    <property type="entry name" value="zf-Sec23_Sec24"/>
    <property type="match status" value="1"/>
</dbReference>
<dbReference type="SUPFAM" id="SSF53300">
    <property type="entry name" value="vWA-like"/>
    <property type="match status" value="1"/>
</dbReference>
<feature type="domain" description="Sec23/Sec24 beta-sandwich" evidence="12">
    <location>
        <begin position="695"/>
        <end position="778"/>
    </location>
</feature>
<dbReference type="GO" id="GO:0006886">
    <property type="term" value="P:intracellular protein transport"/>
    <property type="evidence" value="ECO:0007669"/>
    <property type="project" value="InterPro"/>
</dbReference>
<dbReference type="Pfam" id="PF00626">
    <property type="entry name" value="Gelsolin"/>
    <property type="match status" value="1"/>
</dbReference>
<dbReference type="InterPro" id="IPR029006">
    <property type="entry name" value="ADF-H/Gelsolin-like_dom_sf"/>
</dbReference>
<feature type="domain" description="Zinc finger Sec23/Sec24-type" evidence="9">
    <location>
        <begin position="337"/>
        <end position="375"/>
    </location>
</feature>
<dbReference type="Gene3D" id="2.30.30.380">
    <property type="entry name" value="Zn-finger domain of Sec23/24"/>
    <property type="match status" value="1"/>
</dbReference>
<dbReference type="Gene3D" id="3.40.50.410">
    <property type="entry name" value="von Willebrand factor, type A domain"/>
    <property type="match status" value="1"/>
</dbReference>
<dbReference type="InterPro" id="IPR036175">
    <property type="entry name" value="Sec23/24_helical_dom_sf"/>
</dbReference>
<dbReference type="InterPro" id="IPR012990">
    <property type="entry name" value="Beta-sandwich_Sec23_24"/>
</dbReference>
<feature type="compositionally biased region" description="Polar residues" evidence="7">
    <location>
        <begin position="115"/>
        <end position="176"/>
    </location>
</feature>
<evidence type="ECO:0000256" key="5">
    <source>
        <dbReference type="ARBA" id="ARBA00022927"/>
    </source>
</evidence>
<comment type="similarity">
    <text evidence="3">Belongs to the SEC23/SEC24 family. SEC24 subfamily.</text>
</comment>
<keyword evidence="5" id="KW-0653">Protein transport</keyword>
<dbReference type="WBParaSite" id="TREG1_117540.1">
    <property type="protein sequence ID" value="TREG1_117540.1"/>
    <property type="gene ID" value="TREG1_117540"/>
</dbReference>
<dbReference type="InterPro" id="IPR006896">
    <property type="entry name" value="Sec23/24_trunk_dom"/>
</dbReference>
<evidence type="ECO:0000256" key="4">
    <source>
        <dbReference type="ARBA" id="ARBA00022448"/>
    </source>
</evidence>
<dbReference type="SUPFAM" id="SSF81995">
    <property type="entry name" value="beta-sandwich domain of Sec23/24"/>
    <property type="match status" value="1"/>
</dbReference>
<evidence type="ECO:0000259" key="11">
    <source>
        <dbReference type="Pfam" id="PF04815"/>
    </source>
</evidence>
<dbReference type="InterPro" id="IPR007123">
    <property type="entry name" value="Gelsolin-like_dom"/>
</dbReference>
<dbReference type="InterPro" id="IPR036465">
    <property type="entry name" value="vWFA_dom_sf"/>
</dbReference>
<dbReference type="PANTHER" id="PTHR13803:SF4">
    <property type="entry name" value="SECRETORY 24CD, ISOFORM C"/>
    <property type="match status" value="1"/>
</dbReference>
<dbReference type="PANTHER" id="PTHR13803">
    <property type="entry name" value="SEC24-RELATED PROTEIN"/>
    <property type="match status" value="1"/>
</dbReference>
<dbReference type="Pfam" id="PF08033">
    <property type="entry name" value="Sec23_BS"/>
    <property type="match status" value="1"/>
</dbReference>
<dbReference type="InterPro" id="IPR036180">
    <property type="entry name" value="Gelsolin-like_dom_sf"/>
</dbReference>
<dbReference type="Pfam" id="PF04811">
    <property type="entry name" value="Sec23_trunk"/>
    <property type="match status" value="1"/>
</dbReference>
<keyword evidence="6" id="KW-0968">Cytoplasmic vesicle</keyword>
<evidence type="ECO:0000256" key="2">
    <source>
        <dbReference type="ARBA" id="ARBA00004397"/>
    </source>
</evidence>
<keyword evidence="4" id="KW-0813">Transport</keyword>
<feature type="region of interest" description="Disordered" evidence="7">
    <location>
        <begin position="1"/>
        <end position="238"/>
    </location>
</feature>
<evidence type="ECO:0000259" key="9">
    <source>
        <dbReference type="Pfam" id="PF04810"/>
    </source>
</evidence>
<feature type="domain" description="Sec23/Sec24 trunk" evidence="10">
    <location>
        <begin position="414"/>
        <end position="689"/>
    </location>
</feature>
<dbReference type="InterPro" id="IPR050550">
    <property type="entry name" value="SEC23_SEC24_subfamily"/>
</dbReference>
<accession>A0AA85J1N9</accession>
<dbReference type="Gene3D" id="3.40.20.10">
    <property type="entry name" value="Severin"/>
    <property type="match status" value="1"/>
</dbReference>
<organism evidence="13 14">
    <name type="scientific">Trichobilharzia regenti</name>
    <name type="common">Nasal bird schistosome</name>
    <dbReference type="NCBI Taxonomy" id="157069"/>
    <lineage>
        <taxon>Eukaryota</taxon>
        <taxon>Metazoa</taxon>
        <taxon>Spiralia</taxon>
        <taxon>Lophotrochozoa</taxon>
        <taxon>Platyhelminthes</taxon>
        <taxon>Trematoda</taxon>
        <taxon>Digenea</taxon>
        <taxon>Strigeidida</taxon>
        <taxon>Schistosomatoidea</taxon>
        <taxon>Schistosomatidae</taxon>
        <taxon>Trichobilharzia</taxon>
    </lineage>
</organism>
<evidence type="ECO:0000259" key="12">
    <source>
        <dbReference type="Pfam" id="PF08033"/>
    </source>
</evidence>
<evidence type="ECO:0000256" key="7">
    <source>
        <dbReference type="SAM" id="MobiDB-lite"/>
    </source>
</evidence>
<dbReference type="InterPro" id="IPR006895">
    <property type="entry name" value="Znf_Sec23_Sec24"/>
</dbReference>
<feature type="compositionally biased region" description="Polar residues" evidence="7">
    <location>
        <begin position="225"/>
        <end position="238"/>
    </location>
</feature>
<feature type="domain" description="Gelsolin-like" evidence="8">
    <location>
        <begin position="922"/>
        <end position="974"/>
    </location>
</feature>
<dbReference type="Gene3D" id="1.20.120.730">
    <property type="entry name" value="Sec23/Sec24 helical domain"/>
    <property type="match status" value="1"/>
</dbReference>
<name>A0AA85J1N9_TRIRE</name>
<sequence length="1052" mass="117222">MLHNQNGQSAYDRQPFQPDKQFGYPGVNAPAGQYAHDSTNSNMNDAHAQGHPNNNNFQSPPNHYPGSQNPPQPQHTNYPGPPMHNANQAPLPPMQHSSQPPLPPMQHAGQPTFPPMQNTSQPPFPPMQNTSQPSFPPMQNTSQPPFPPMQNTSQPPFPPMQNTSQPPFPPMQNTSQPLFPPMPPGPGGVGPPSYPQAQPGGRFSTPNNASGQPHPMQPQQPYQNGPISRQPQFSQNVNADGLPSAVEVMESNRTQCTGPFYTGQRGVLPPLVTTDFISRDQGTCAPCFIRSSLYAVPTSADLLKTVGVPFSLTISPFAGQHKDDMHIVISDMGPQGPVRCIRCKAYMNPFMNFIDGGRRFQCPLCNGLTEVSAEYFAHLDHTGRRIDASQRPELCLGSYEILATAEYCKNSQLPLPPAVIFLIDVSQSSIRSGVVQLFCSKFVERILPVLPKETYDPQDTSMSPLRVGFVTYDHRLHFYTVPRETNTSAATKDSSQQDTTTNDSANYNYGKPQMHIVADIEDVFVPAVEGFLLPPDPNIISSVLEMIPAQFCTESAVSRQPTDAVLGPAIQAGVEALRAANCSGKLYVLHANLPVGEAPGKLKHRDDRRLIGTEKEKTLLIPDSDFYTGLGQTCVEVGCSVDLFLFPNSYIDIASLAEVPRLSSGNLYKYNCFQADLQGEQFIADLQHTLRNLRAFNAVMRVRTSTGIRPVEFFGNCYLPNTTDVELASITSDMAITVELRHDDKLQEGELVFIQVACLYTSVSGQRRLRIHNLSIPATNVITELFRLVELDAHMNYLSKFSMRALLSRPHTQVMDELTTKAANTLAAYRRNCATGSGGDMASSPGELVLPQNMKLFPLYIQCLMKTEAFSPADGITIDDRCWQMFLVNQMDVKQSNCYLYPHLYPLHDLSRNFEGDIPFPPLAIRCSYDRLKMDGVYLLDNGIYLIMWIGPNVSTDWIQSVLNVPNPKHFESEKIYDLEAYNNETSSNVWYVVWTIRKTHLHYSRLLVVRPGDKSELWFRRFMVEDRCSSNSISYTEYLCHIHKEVSGLLR</sequence>
<dbReference type="GO" id="GO:0070971">
    <property type="term" value="C:endoplasmic reticulum exit site"/>
    <property type="evidence" value="ECO:0007669"/>
    <property type="project" value="TreeGrafter"/>
</dbReference>
<dbReference type="Gene3D" id="2.60.40.1670">
    <property type="entry name" value="beta-sandwich domain of Sec23/24"/>
    <property type="match status" value="1"/>
</dbReference>
<dbReference type="InterPro" id="IPR036174">
    <property type="entry name" value="Znf_Sec23_Sec24_sf"/>
</dbReference>
<dbReference type="SUPFAM" id="SSF81811">
    <property type="entry name" value="Helical domain of Sec23/24"/>
    <property type="match status" value="1"/>
</dbReference>
<comment type="subcellular location">
    <subcellularLocation>
        <location evidence="1">Cytoplasmic vesicle</location>
        <location evidence="1">COPII-coated vesicle membrane</location>
        <topology evidence="1">Peripheral membrane protein</topology>
        <orientation evidence="1">Cytoplasmic side</orientation>
    </subcellularLocation>
    <subcellularLocation>
        <location evidence="2">Endoplasmic reticulum membrane</location>
        <topology evidence="2">Peripheral membrane protein</topology>
        <orientation evidence="2">Cytoplasmic side</orientation>
    </subcellularLocation>
</comment>
<protein>
    <recommendedName>
        <fullName evidence="15">Protein transport protein Sec24C</fullName>
    </recommendedName>
</protein>
<feature type="compositionally biased region" description="Polar residues" evidence="7">
    <location>
        <begin position="51"/>
        <end position="67"/>
    </location>
</feature>
<dbReference type="SUPFAM" id="SSF82754">
    <property type="entry name" value="C-terminal, gelsolin-like domain of Sec23/24"/>
    <property type="match status" value="1"/>
</dbReference>
<dbReference type="GO" id="GO:0090110">
    <property type="term" value="P:COPII-coated vesicle cargo loading"/>
    <property type="evidence" value="ECO:0007669"/>
    <property type="project" value="TreeGrafter"/>
</dbReference>
<evidence type="ECO:0008006" key="15">
    <source>
        <dbReference type="Google" id="ProtNLM"/>
    </source>
</evidence>
<evidence type="ECO:0000313" key="13">
    <source>
        <dbReference type="Proteomes" id="UP000050795"/>
    </source>
</evidence>
<dbReference type="GO" id="GO:0008270">
    <property type="term" value="F:zinc ion binding"/>
    <property type="evidence" value="ECO:0007669"/>
    <property type="project" value="InterPro"/>
</dbReference>
<reference evidence="13" key="1">
    <citation type="submission" date="2022-06" db="EMBL/GenBank/DDBJ databases">
        <authorList>
            <person name="Berger JAMES D."/>
            <person name="Berger JAMES D."/>
        </authorList>
    </citation>
    <scope>NUCLEOTIDE SEQUENCE [LARGE SCALE GENOMIC DNA]</scope>
</reference>
<dbReference type="GO" id="GO:0030127">
    <property type="term" value="C:COPII vesicle coat"/>
    <property type="evidence" value="ECO:0007669"/>
    <property type="project" value="InterPro"/>
</dbReference>
<dbReference type="InterPro" id="IPR006900">
    <property type="entry name" value="Sec23/24_helical_dom"/>
</dbReference>